<evidence type="ECO:0000256" key="5">
    <source>
        <dbReference type="SAM" id="MobiDB-lite"/>
    </source>
</evidence>
<keyword evidence="3" id="KW-0862">Zinc</keyword>
<feature type="region of interest" description="Disordered" evidence="5">
    <location>
        <begin position="44"/>
        <end position="80"/>
    </location>
</feature>
<keyword evidence="8" id="KW-1185">Reference proteome</keyword>
<evidence type="ECO:0000256" key="1">
    <source>
        <dbReference type="ARBA" id="ARBA00022723"/>
    </source>
</evidence>
<feature type="region of interest" description="Disordered" evidence="5">
    <location>
        <begin position="288"/>
        <end position="307"/>
    </location>
</feature>
<dbReference type="GO" id="GO:0032266">
    <property type="term" value="F:phosphatidylinositol-3-phosphate binding"/>
    <property type="evidence" value="ECO:0007669"/>
    <property type="project" value="UniProtKB-ARBA"/>
</dbReference>
<dbReference type="PANTHER" id="PTHR39490">
    <property type="entry name" value="ARRESTIN DOMAIN-CONTAINING PROTEIN D"/>
    <property type="match status" value="1"/>
</dbReference>
<feature type="compositionally biased region" description="Low complexity" evidence="5">
    <location>
        <begin position="444"/>
        <end position="476"/>
    </location>
</feature>
<feature type="region of interest" description="Disordered" evidence="5">
    <location>
        <begin position="1"/>
        <end position="32"/>
    </location>
</feature>
<dbReference type="Gene3D" id="3.30.40.10">
    <property type="entry name" value="Zinc/RING finger domain, C3HC4 (zinc finger)"/>
    <property type="match status" value="1"/>
</dbReference>
<accession>A0A1E3NQH9</accession>
<feature type="region of interest" description="Disordered" evidence="5">
    <location>
        <begin position="197"/>
        <end position="226"/>
    </location>
</feature>
<dbReference type="InterPro" id="IPR052113">
    <property type="entry name" value="FYVE-type_Zinc_Finger"/>
</dbReference>
<reference evidence="7 8" key="1">
    <citation type="journal article" date="2016" name="Proc. Natl. Acad. Sci. U.S.A.">
        <title>Comparative genomics of biotechnologically important yeasts.</title>
        <authorList>
            <person name="Riley R."/>
            <person name="Haridas S."/>
            <person name="Wolfe K.H."/>
            <person name="Lopes M.R."/>
            <person name="Hittinger C.T."/>
            <person name="Goeker M."/>
            <person name="Salamov A.A."/>
            <person name="Wisecaver J.H."/>
            <person name="Long T.M."/>
            <person name="Calvey C.H."/>
            <person name="Aerts A.L."/>
            <person name="Barry K.W."/>
            <person name="Choi C."/>
            <person name="Clum A."/>
            <person name="Coughlan A.Y."/>
            <person name="Deshpande S."/>
            <person name="Douglass A.P."/>
            <person name="Hanson S.J."/>
            <person name="Klenk H.-P."/>
            <person name="LaButti K.M."/>
            <person name="Lapidus A."/>
            <person name="Lindquist E.A."/>
            <person name="Lipzen A.M."/>
            <person name="Meier-Kolthoff J.P."/>
            <person name="Ohm R.A."/>
            <person name="Otillar R.P."/>
            <person name="Pangilinan J.L."/>
            <person name="Peng Y."/>
            <person name="Rokas A."/>
            <person name="Rosa C.A."/>
            <person name="Scheuner C."/>
            <person name="Sibirny A.A."/>
            <person name="Slot J.C."/>
            <person name="Stielow J.B."/>
            <person name="Sun H."/>
            <person name="Kurtzman C.P."/>
            <person name="Blackwell M."/>
            <person name="Grigoriev I.V."/>
            <person name="Jeffries T.W."/>
        </authorList>
    </citation>
    <scope>NUCLEOTIDE SEQUENCE [LARGE SCALE GENOMIC DNA]</scope>
    <source>
        <strain evidence="7 8">NRRL Y-2026</strain>
    </source>
</reference>
<dbReference type="STRING" id="763406.A0A1E3NQH9"/>
<dbReference type="PROSITE" id="PS50178">
    <property type="entry name" value="ZF_FYVE"/>
    <property type="match status" value="1"/>
</dbReference>
<feature type="region of interest" description="Disordered" evidence="5">
    <location>
        <begin position="444"/>
        <end position="490"/>
    </location>
</feature>
<feature type="region of interest" description="Disordered" evidence="5">
    <location>
        <begin position="332"/>
        <end position="393"/>
    </location>
</feature>
<evidence type="ECO:0000256" key="3">
    <source>
        <dbReference type="ARBA" id="ARBA00022833"/>
    </source>
</evidence>
<feature type="compositionally biased region" description="Polar residues" evidence="5">
    <location>
        <begin position="197"/>
        <end position="214"/>
    </location>
</feature>
<dbReference type="EMBL" id="KV454001">
    <property type="protein sequence ID" value="ODQ48325.1"/>
    <property type="molecule type" value="Genomic_DNA"/>
</dbReference>
<dbReference type="InterPro" id="IPR013083">
    <property type="entry name" value="Znf_RING/FYVE/PHD"/>
</dbReference>
<dbReference type="InterPro" id="IPR011011">
    <property type="entry name" value="Znf_FYVE_PHD"/>
</dbReference>
<feature type="compositionally biased region" description="Low complexity" evidence="5">
    <location>
        <begin position="11"/>
        <end position="32"/>
    </location>
</feature>
<dbReference type="PANTHER" id="PTHR39490:SF8">
    <property type="entry name" value="ZINC FINGER FYVE DOMAIN-CONTAINING PROTEIN 21"/>
    <property type="match status" value="1"/>
</dbReference>
<dbReference type="GO" id="GO:0008270">
    <property type="term" value="F:zinc ion binding"/>
    <property type="evidence" value="ECO:0007669"/>
    <property type="project" value="UniProtKB-KW"/>
</dbReference>
<feature type="domain" description="FYVE-type" evidence="6">
    <location>
        <begin position="487"/>
        <end position="609"/>
    </location>
</feature>
<dbReference type="OrthoDB" id="10018316at2759"/>
<organism evidence="7 8">
    <name type="scientific">Pichia membranifaciens NRRL Y-2026</name>
    <dbReference type="NCBI Taxonomy" id="763406"/>
    <lineage>
        <taxon>Eukaryota</taxon>
        <taxon>Fungi</taxon>
        <taxon>Dikarya</taxon>
        <taxon>Ascomycota</taxon>
        <taxon>Saccharomycotina</taxon>
        <taxon>Pichiomycetes</taxon>
        <taxon>Pichiales</taxon>
        <taxon>Pichiaceae</taxon>
        <taxon>Pichia</taxon>
    </lineage>
</organism>
<evidence type="ECO:0000256" key="2">
    <source>
        <dbReference type="ARBA" id="ARBA00022771"/>
    </source>
</evidence>
<keyword evidence="2 4" id="KW-0863">Zinc-finger</keyword>
<proteinExistence type="predicted"/>
<evidence type="ECO:0000313" key="8">
    <source>
        <dbReference type="Proteomes" id="UP000094455"/>
    </source>
</evidence>
<sequence>MISHSGAVLTAGNSSGSSSSPKSTAAANNSTNAAAKPLTPAAALLDAAAADNPPSYKSSTDGTVPSSSPPSALTNSSRRFSFNKRPIFKNGKLQRKSSQISIIHNYPPQRCDSVNHDTDHSKFYLKYKGIMKDKDELPDNAINDLSFEYNYDDKIRAPRMSAASLISSRDTNHTLPTHVQQQQQQRHLTNKMARQTSAPALLKRSSNTSSNHTLDSLAEETSNAKEALPSYKPAAYDLTKQLRRFSISNDDLKSNEPSTAATATTTATASGNIFNDSTGNYTYKIQPRKKSVVSNSSSNISPTKEKTIKLDDDLKPVKQIDEPMKLLDNYVPPVLRPTQNSSMHLPRVASRSDTKNSSIADSQSSTASNASSAAAKKLKDSSISTTPPSAGGSTTAAAALLLSKNNGAASQKGTSLGKIHNQLLSQLIPSTSNVSITTSNSNLETSLHSLSSDPTPPTSSNSSSEPNVVVKNNSKSIEPSHSHWRPNSSTNSCENCLDNFNVIKRKHHCRHCGKIFCSKCLQHYSNLNLLAHFERPDDCPIPSIHNHLISSLAPIKSTETTGTCTTVNSNNTINSSTTNNTHNTSQSNFKNSGYSKFCKVCPSCYTQWLKFLASDEDYEGKNSHINEMTNSNLDSQEARKESITGVPTDWNWSSF</sequence>
<dbReference type="GeneID" id="30176820"/>
<feature type="compositionally biased region" description="Low complexity" evidence="5">
    <location>
        <begin position="292"/>
        <end position="301"/>
    </location>
</feature>
<keyword evidence="1" id="KW-0479">Metal-binding</keyword>
<evidence type="ECO:0000313" key="7">
    <source>
        <dbReference type="EMBL" id="ODQ48325.1"/>
    </source>
</evidence>
<dbReference type="RefSeq" id="XP_019019438.1">
    <property type="nucleotide sequence ID" value="XM_019160133.1"/>
</dbReference>
<evidence type="ECO:0000259" key="6">
    <source>
        <dbReference type="PROSITE" id="PS50178"/>
    </source>
</evidence>
<evidence type="ECO:0000256" key="4">
    <source>
        <dbReference type="PROSITE-ProRule" id="PRU00091"/>
    </source>
</evidence>
<name>A0A1E3NQH9_9ASCO</name>
<dbReference type="InterPro" id="IPR000306">
    <property type="entry name" value="Znf_FYVE"/>
</dbReference>
<feature type="compositionally biased region" description="Low complexity" evidence="5">
    <location>
        <begin position="357"/>
        <end position="393"/>
    </location>
</feature>
<dbReference type="Pfam" id="PF01363">
    <property type="entry name" value="FYVE"/>
    <property type="match status" value="1"/>
</dbReference>
<feature type="compositionally biased region" description="Low complexity" evidence="5">
    <location>
        <begin position="44"/>
        <end position="54"/>
    </location>
</feature>
<dbReference type="Proteomes" id="UP000094455">
    <property type="component" value="Unassembled WGS sequence"/>
</dbReference>
<protein>
    <recommendedName>
        <fullName evidence="6">FYVE-type domain-containing protein</fullName>
    </recommendedName>
</protein>
<dbReference type="SMART" id="SM00064">
    <property type="entry name" value="FYVE"/>
    <property type="match status" value="1"/>
</dbReference>
<gene>
    <name evidence="7" type="ORF">PICMEDRAFT_13922</name>
</gene>
<dbReference type="AlphaFoldDB" id="A0A1E3NQH9"/>
<feature type="compositionally biased region" description="Polar residues" evidence="5">
    <location>
        <begin position="55"/>
        <end position="64"/>
    </location>
</feature>
<dbReference type="InterPro" id="IPR017455">
    <property type="entry name" value="Znf_FYVE-rel"/>
</dbReference>
<dbReference type="SUPFAM" id="SSF57903">
    <property type="entry name" value="FYVE/PHD zinc finger"/>
    <property type="match status" value="1"/>
</dbReference>